<dbReference type="CTD" id="20320306"/>
<organism evidence="1 2">
    <name type="scientific">Opisthorchis viverrini</name>
    <name type="common">Southeast Asian liver fluke</name>
    <dbReference type="NCBI Taxonomy" id="6198"/>
    <lineage>
        <taxon>Eukaryota</taxon>
        <taxon>Metazoa</taxon>
        <taxon>Spiralia</taxon>
        <taxon>Lophotrochozoa</taxon>
        <taxon>Platyhelminthes</taxon>
        <taxon>Trematoda</taxon>
        <taxon>Digenea</taxon>
        <taxon>Opisthorchiida</taxon>
        <taxon>Opisthorchiata</taxon>
        <taxon>Opisthorchiidae</taxon>
        <taxon>Opisthorchis</taxon>
    </lineage>
</organism>
<accession>A0A074ZI98</accession>
<dbReference type="GeneID" id="20320306"/>
<dbReference type="Proteomes" id="UP000054324">
    <property type="component" value="Unassembled WGS sequence"/>
</dbReference>
<dbReference type="AlphaFoldDB" id="A0A074ZI98"/>
<dbReference type="KEGG" id="ovi:T265_06124"/>
<name>A0A074ZI98_OPIVI</name>
<protein>
    <submittedName>
        <fullName evidence="1">Uncharacterized protein</fullName>
    </submittedName>
</protein>
<keyword evidence="2" id="KW-1185">Reference proteome</keyword>
<evidence type="ECO:0000313" key="2">
    <source>
        <dbReference type="Proteomes" id="UP000054324"/>
    </source>
</evidence>
<dbReference type="EMBL" id="KL596741">
    <property type="protein sequence ID" value="KER26691.1"/>
    <property type="molecule type" value="Genomic_DNA"/>
</dbReference>
<evidence type="ECO:0000313" key="1">
    <source>
        <dbReference type="EMBL" id="KER26691.1"/>
    </source>
</evidence>
<sequence>MNLLHSGFGGTHSIDQAFTDVTCLLIDPNKPNWSNEVHSTCLNSANMIPDGAVNGDLISGGWGWSFAQCS</sequence>
<dbReference type="RefSeq" id="XP_009169574.1">
    <property type="nucleotide sequence ID" value="XM_009171310.1"/>
</dbReference>
<reference evidence="1 2" key="1">
    <citation type="submission" date="2013-11" db="EMBL/GenBank/DDBJ databases">
        <title>Opisthorchis viverrini - life in the bile duct.</title>
        <authorList>
            <person name="Young N.D."/>
            <person name="Nagarajan N."/>
            <person name="Lin S.J."/>
            <person name="Korhonen P.K."/>
            <person name="Jex A.R."/>
            <person name="Hall R.S."/>
            <person name="Safavi-Hemami H."/>
            <person name="Kaewkong W."/>
            <person name="Bertrand D."/>
            <person name="Gao S."/>
            <person name="Seet Q."/>
            <person name="Wongkham S."/>
            <person name="Teh B.T."/>
            <person name="Wongkham C."/>
            <person name="Intapan P.M."/>
            <person name="Maleewong W."/>
            <person name="Yang X."/>
            <person name="Hu M."/>
            <person name="Wang Z."/>
            <person name="Hofmann A."/>
            <person name="Sternberg P.W."/>
            <person name="Tan P."/>
            <person name="Wang J."/>
            <person name="Gasser R.B."/>
        </authorList>
    </citation>
    <scope>NUCLEOTIDE SEQUENCE [LARGE SCALE GENOMIC DNA]</scope>
</reference>
<proteinExistence type="predicted"/>
<gene>
    <name evidence="1" type="ORF">T265_06124</name>
</gene>